<comment type="subcellular location">
    <subcellularLocation>
        <location evidence="1">Cytoplasm</location>
        <location evidence="1">Cytoskeleton</location>
        <location evidence="1">Microtubule organizing center</location>
        <location evidence="1">Centrosome</location>
    </subcellularLocation>
</comment>
<protein>
    <submittedName>
        <fullName evidence="7">Uncharacterized protein</fullName>
    </submittedName>
</protein>
<dbReference type="InterPro" id="IPR001611">
    <property type="entry name" value="Leu-rich_rpt"/>
</dbReference>
<dbReference type="Proteomes" id="UP000466442">
    <property type="component" value="Unassembled WGS sequence"/>
</dbReference>
<dbReference type="SMART" id="SM00368">
    <property type="entry name" value="LRR_RI"/>
    <property type="match status" value="4"/>
</dbReference>
<dbReference type="PANTHER" id="PTHR23170:SF3">
    <property type="entry name" value="LEUCINE-RICH REPEAT-CONTAINING PROTEIN 45"/>
    <property type="match status" value="1"/>
</dbReference>
<evidence type="ECO:0000313" key="8">
    <source>
        <dbReference type="Proteomes" id="UP000466442"/>
    </source>
</evidence>
<feature type="region of interest" description="Disordered" evidence="6">
    <location>
        <begin position="572"/>
        <end position="612"/>
    </location>
</feature>
<dbReference type="Pfam" id="PF13516">
    <property type="entry name" value="LRR_6"/>
    <property type="match status" value="1"/>
</dbReference>
<evidence type="ECO:0000256" key="3">
    <source>
        <dbReference type="ARBA" id="ARBA00023054"/>
    </source>
</evidence>
<comment type="caution">
    <text evidence="7">The sequence shown here is derived from an EMBL/GenBank/DDBJ whole genome shotgun (WGS) entry which is preliminary data.</text>
</comment>
<dbReference type="EMBL" id="WIXP02000013">
    <property type="protein sequence ID" value="KAF6201289.1"/>
    <property type="molecule type" value="Genomic_DNA"/>
</dbReference>
<proteinExistence type="predicted"/>
<keyword evidence="4" id="KW-0206">Cytoskeleton</keyword>
<organism evidence="7 8">
    <name type="scientific">Apolygus lucorum</name>
    <name type="common">Small green plant bug</name>
    <name type="synonym">Lygocoris lucorum</name>
    <dbReference type="NCBI Taxonomy" id="248454"/>
    <lineage>
        <taxon>Eukaryota</taxon>
        <taxon>Metazoa</taxon>
        <taxon>Ecdysozoa</taxon>
        <taxon>Arthropoda</taxon>
        <taxon>Hexapoda</taxon>
        <taxon>Insecta</taxon>
        <taxon>Pterygota</taxon>
        <taxon>Neoptera</taxon>
        <taxon>Paraneoptera</taxon>
        <taxon>Hemiptera</taxon>
        <taxon>Heteroptera</taxon>
        <taxon>Panheteroptera</taxon>
        <taxon>Cimicomorpha</taxon>
        <taxon>Miridae</taxon>
        <taxon>Mirini</taxon>
        <taxon>Apolygus</taxon>
    </lineage>
</organism>
<keyword evidence="3 5" id="KW-0175">Coiled coil</keyword>
<feature type="compositionally biased region" description="Basic and acidic residues" evidence="6">
    <location>
        <begin position="598"/>
        <end position="612"/>
    </location>
</feature>
<dbReference type="GO" id="GO:0005813">
    <property type="term" value="C:centrosome"/>
    <property type="evidence" value="ECO:0007669"/>
    <property type="project" value="UniProtKB-SubCell"/>
</dbReference>
<gene>
    <name evidence="7" type="ORF">GE061_005736</name>
</gene>
<keyword evidence="8" id="KW-1185">Reference proteome</keyword>
<dbReference type="SUPFAM" id="SSF52047">
    <property type="entry name" value="RNI-like"/>
    <property type="match status" value="1"/>
</dbReference>
<sequence length="644" mass="73341">MAVTAQDGAGDFSCNHPYKEAGIYIKNCEQNQSPVQSNVVQALETASVIGELCLAGQALSSTTVAGLAASLRNSSGVHVVNLADCMVSPAALVGFLDAFTSTAALRNLNLHGNNIGSQVTAKLGKLLAVNTSIKTLVLKWNNLGISIDAFSIFCNGLSQNSCLDELDLRSNQLCMDCAKHLGSAIRSNTNLKSLDLRWNNIHNEGAEALLRGLEENRSLSSLQIQGNCIHREIALAIDECIKNHATIVKANSDYDIKTNILLDRIRVLEESRSQQVNEIKERMTTQLGEAEKRLGILSRENQEKETRIEELENKLFVKEEERKIIIQRSSVLEQNLKDREKSHKEFQTMHQRSLNKLQQEVKEEENEQKAKLKYLEEQMMENQKVKEESQDLLAQQIKENKSLKDELSRLKTQHGIQITQMEETFETQKKSWKNKWEDMERSHEDQIHRLKSSAFEIQQELEAKISELGEKQSRKLLSLTETCERVKQDKNSLEERISSLQNTTSQLQRENSNLIAQVAEPARKLTSLMDELSNEKVLNQRMKQEKMEAIKIQEDLTKELENMKSRLILQKTELEQSEKSHEEQTKSLKNKLKQLQSKLDDKNKKIESLKSDERARTKFLQSAFSKYFDKYHSLQSPSSKSSDS</sequence>
<dbReference type="InterPro" id="IPR052116">
    <property type="entry name" value="Centro_Cilium_Assembly"/>
</dbReference>
<feature type="compositionally biased region" description="Basic and acidic residues" evidence="6">
    <location>
        <begin position="572"/>
        <end position="586"/>
    </location>
</feature>
<accession>A0A6A4ISS5</accession>
<dbReference type="Gene3D" id="3.80.10.10">
    <property type="entry name" value="Ribonuclease Inhibitor"/>
    <property type="match status" value="2"/>
</dbReference>
<evidence type="ECO:0000256" key="1">
    <source>
        <dbReference type="ARBA" id="ARBA00004300"/>
    </source>
</evidence>
<name>A0A6A4ISS5_APOLU</name>
<dbReference type="PANTHER" id="PTHR23170">
    <property type="entry name" value="NY-REN-58 ANTIGEN"/>
    <property type="match status" value="1"/>
</dbReference>
<evidence type="ECO:0000256" key="6">
    <source>
        <dbReference type="SAM" id="MobiDB-lite"/>
    </source>
</evidence>
<dbReference type="InterPro" id="IPR032675">
    <property type="entry name" value="LRR_dom_sf"/>
</dbReference>
<reference evidence="7" key="1">
    <citation type="journal article" date="2021" name="Mol. Ecol. Resour.">
        <title>Apolygus lucorum genome provides insights into omnivorousness and mesophyll feeding.</title>
        <authorList>
            <person name="Liu Y."/>
            <person name="Liu H."/>
            <person name="Wang H."/>
            <person name="Huang T."/>
            <person name="Liu B."/>
            <person name="Yang B."/>
            <person name="Yin L."/>
            <person name="Li B."/>
            <person name="Zhang Y."/>
            <person name="Zhang S."/>
            <person name="Jiang F."/>
            <person name="Zhang X."/>
            <person name="Ren Y."/>
            <person name="Wang B."/>
            <person name="Wang S."/>
            <person name="Lu Y."/>
            <person name="Wu K."/>
            <person name="Fan W."/>
            <person name="Wang G."/>
        </authorList>
    </citation>
    <scope>NUCLEOTIDE SEQUENCE</scope>
    <source>
        <strain evidence="7">12Hb</strain>
    </source>
</reference>
<evidence type="ECO:0000313" key="7">
    <source>
        <dbReference type="EMBL" id="KAF6201289.1"/>
    </source>
</evidence>
<evidence type="ECO:0000256" key="4">
    <source>
        <dbReference type="ARBA" id="ARBA00023212"/>
    </source>
</evidence>
<dbReference type="OrthoDB" id="8436363at2759"/>
<feature type="coiled-coil region" evidence="5">
    <location>
        <begin position="280"/>
        <end position="413"/>
    </location>
</feature>
<evidence type="ECO:0000256" key="2">
    <source>
        <dbReference type="ARBA" id="ARBA00022490"/>
    </source>
</evidence>
<keyword evidence="2" id="KW-0963">Cytoplasm</keyword>
<dbReference type="AlphaFoldDB" id="A0A6A4ISS5"/>
<evidence type="ECO:0000256" key="5">
    <source>
        <dbReference type="SAM" id="Coils"/>
    </source>
</evidence>